<dbReference type="RefSeq" id="XP_002785275.1">
    <property type="nucleotide sequence ID" value="XM_002785229.1"/>
</dbReference>
<dbReference type="EMBL" id="GG672342">
    <property type="protein sequence ID" value="EER17071.1"/>
    <property type="molecule type" value="Genomic_DNA"/>
</dbReference>
<dbReference type="OMA" id="ITMPSRE"/>
<feature type="non-terminal residue" evidence="1">
    <location>
        <position position="1"/>
    </location>
</feature>
<evidence type="ECO:0000313" key="1">
    <source>
        <dbReference type="EMBL" id="EER17071.1"/>
    </source>
</evidence>
<reference evidence="1 2" key="1">
    <citation type="submission" date="2008-07" db="EMBL/GenBank/DDBJ databases">
        <authorList>
            <person name="El-Sayed N."/>
            <person name="Caler E."/>
            <person name="Inman J."/>
            <person name="Amedeo P."/>
            <person name="Hass B."/>
            <person name="Wortman J."/>
        </authorList>
    </citation>
    <scope>NUCLEOTIDE SEQUENCE [LARGE SCALE GENOMIC DNA]</scope>
    <source>
        <strain evidence="2">ATCC 50983 / TXsc</strain>
    </source>
</reference>
<evidence type="ECO:0008006" key="3">
    <source>
        <dbReference type="Google" id="ProtNLM"/>
    </source>
</evidence>
<protein>
    <recommendedName>
        <fullName evidence="3">FAD-binding domain-containing protein</fullName>
    </recommendedName>
</protein>
<organism evidence="2">
    <name type="scientific">Perkinsus marinus (strain ATCC 50983 / TXsc)</name>
    <dbReference type="NCBI Taxonomy" id="423536"/>
    <lineage>
        <taxon>Eukaryota</taxon>
        <taxon>Sar</taxon>
        <taxon>Alveolata</taxon>
        <taxon>Perkinsozoa</taxon>
        <taxon>Perkinsea</taxon>
        <taxon>Perkinsida</taxon>
        <taxon>Perkinsidae</taxon>
        <taxon>Perkinsus</taxon>
    </lineage>
</organism>
<dbReference type="GeneID" id="9053184"/>
<dbReference type="InParanoid" id="C5KEM2"/>
<dbReference type="Proteomes" id="UP000007800">
    <property type="component" value="Unassembled WGS sequence"/>
</dbReference>
<gene>
    <name evidence="1" type="ORF">Pmar_PMAR024913</name>
</gene>
<keyword evidence="2" id="KW-1185">Reference proteome</keyword>
<accession>C5KEM2</accession>
<dbReference type="Gene3D" id="3.50.50.60">
    <property type="entry name" value="FAD/NAD(P)-binding domain"/>
    <property type="match status" value="1"/>
</dbReference>
<sequence>VLTRRGLRFAEMLGVKEQLLSHTVPVYGRTMHDLNVQDEAEKAGVCIHFDRTLSLEDTSLEDRRLCFHDSAGGKHFVDLSLNTAVVGCDGAGSRLRHALSNAGVLTFTEEMIGHGYKEITFPALSTSDGSWGLGTAPLVKITMPSRE</sequence>
<evidence type="ECO:0000313" key="2">
    <source>
        <dbReference type="Proteomes" id="UP000007800"/>
    </source>
</evidence>
<dbReference type="InterPro" id="IPR036188">
    <property type="entry name" value="FAD/NAD-bd_sf"/>
</dbReference>
<proteinExistence type="predicted"/>
<name>C5KEM2_PERM5</name>
<dbReference type="AlphaFoldDB" id="C5KEM2"/>